<organism evidence="5">
    <name type="scientific">Nicotiana tabacum</name>
    <name type="common">Common tobacco</name>
    <dbReference type="NCBI Taxonomy" id="4097"/>
    <lineage>
        <taxon>Eukaryota</taxon>
        <taxon>Viridiplantae</taxon>
        <taxon>Streptophyta</taxon>
        <taxon>Embryophyta</taxon>
        <taxon>Tracheophyta</taxon>
        <taxon>Spermatophyta</taxon>
        <taxon>Magnoliopsida</taxon>
        <taxon>eudicotyledons</taxon>
        <taxon>Gunneridae</taxon>
        <taxon>Pentapetalae</taxon>
        <taxon>asterids</taxon>
        <taxon>lamiids</taxon>
        <taxon>Solanales</taxon>
        <taxon>Solanaceae</taxon>
        <taxon>Nicotianoideae</taxon>
        <taxon>Nicotianeae</taxon>
        <taxon>Nicotiana</taxon>
    </lineage>
</organism>
<evidence type="ECO:0000256" key="2">
    <source>
        <dbReference type="ARBA" id="ARBA00022525"/>
    </source>
</evidence>
<evidence type="ECO:0000256" key="4">
    <source>
        <dbReference type="SAM" id="SignalP"/>
    </source>
</evidence>
<evidence type="ECO:0000313" key="5">
    <source>
        <dbReference type="RefSeq" id="XP_016506416.1"/>
    </source>
</evidence>
<dbReference type="GO" id="GO:0005576">
    <property type="term" value="C:extracellular region"/>
    <property type="evidence" value="ECO:0007669"/>
    <property type="project" value="UniProtKB-SubCell"/>
</dbReference>
<dbReference type="AlphaFoldDB" id="A0A1S4CZ62"/>
<protein>
    <submittedName>
        <fullName evidence="5">Defensin-like protein 1</fullName>
    </submittedName>
</protein>
<reference evidence="5" key="1">
    <citation type="submission" date="2025-08" db="UniProtKB">
        <authorList>
            <consortium name="RefSeq"/>
        </authorList>
    </citation>
    <scope>IDENTIFICATION</scope>
</reference>
<dbReference type="PANTHER" id="PTHR33147">
    <property type="entry name" value="DEFENSIN-LIKE PROTEIN 1"/>
    <property type="match status" value="1"/>
</dbReference>
<dbReference type="GO" id="GO:0006952">
    <property type="term" value="P:defense response"/>
    <property type="evidence" value="ECO:0000318"/>
    <property type="project" value="GO_Central"/>
</dbReference>
<dbReference type="OMA" id="KEAKYCW"/>
<sequence length="88" mass="10531">MAKYTTFLALLFCLLLVAANAIQIQTKEAKYCWKKSHKWHGPCHYSYKCSHHCKHWFGAEYGICKKYKWGDHKHHWAKYACYCYSPCH</sequence>
<evidence type="ECO:0000256" key="1">
    <source>
        <dbReference type="ARBA" id="ARBA00004613"/>
    </source>
</evidence>
<dbReference type="PANTHER" id="PTHR33147:SF57">
    <property type="entry name" value="DEFENSIN-LIKE PROTEIN 1"/>
    <property type="match status" value="1"/>
</dbReference>
<name>A0A1S4CZ62_TOBAC</name>
<comment type="subcellular location">
    <subcellularLocation>
        <location evidence="1">Secreted</location>
    </subcellularLocation>
</comment>
<dbReference type="InterPro" id="IPR008176">
    <property type="entry name" value="Defensin_plant"/>
</dbReference>
<keyword evidence="3" id="KW-1015">Disulfide bond</keyword>
<feature type="signal peptide" evidence="4">
    <location>
        <begin position="1"/>
        <end position="21"/>
    </location>
</feature>
<evidence type="ECO:0000256" key="3">
    <source>
        <dbReference type="ARBA" id="ARBA00023157"/>
    </source>
</evidence>
<dbReference type="Gene3D" id="3.30.30.10">
    <property type="entry name" value="Knottin, scorpion toxin-like"/>
    <property type="match status" value="1"/>
</dbReference>
<dbReference type="RefSeq" id="XP_016506416.1">
    <property type="nucleotide sequence ID" value="XM_016650930.1"/>
</dbReference>
<dbReference type="PROSITE" id="PS00940">
    <property type="entry name" value="GAMMA_THIONIN"/>
    <property type="match status" value="1"/>
</dbReference>
<dbReference type="OrthoDB" id="1243460at2759"/>
<dbReference type="InterPro" id="IPR036574">
    <property type="entry name" value="Scorpion_toxin-like_sf"/>
</dbReference>
<dbReference type="PaxDb" id="4097-A0A1S4CZ62"/>
<feature type="chain" id="PRO_5010370443" evidence="4">
    <location>
        <begin position="22"/>
        <end position="88"/>
    </location>
</feature>
<dbReference type="SUPFAM" id="SSF57095">
    <property type="entry name" value="Scorpion toxin-like"/>
    <property type="match status" value="1"/>
</dbReference>
<proteinExistence type="predicted"/>
<dbReference type="SMR" id="A0A1S4CZ62"/>
<gene>
    <name evidence="5" type="primary">LOC107824186</name>
</gene>
<dbReference type="KEGG" id="nta:107824186"/>
<accession>A0A1S4CZ62</accession>
<keyword evidence="4" id="KW-0732">Signal</keyword>
<keyword evidence="2" id="KW-0964">Secreted</keyword>